<accession>A0ABY4KXK8</accession>
<feature type="transmembrane region" description="Helical" evidence="1">
    <location>
        <begin position="180"/>
        <end position="199"/>
    </location>
</feature>
<feature type="transmembrane region" description="Helical" evidence="1">
    <location>
        <begin position="145"/>
        <end position="168"/>
    </location>
</feature>
<sequence length="234" mass="24857">MRTPDPSAPDAPLPRFWSSARRFPRACAVVAAVCAGAFCGIPLGFVGALTGFNRFGASVPLEAAHLPLRPVVATLAFLVAGGITGLQTGCPCAVLLRSDHGGHLLRGRAAPAPVRAALERLRSGVLGPDPETNRLARALVDPATALLDLAVGGAVLFGFFAALFHVLLLRAVRLDFVPETLLFGSLLALFALLLLAALLRLPRQRRRIRSFRWSYDRAAHPGPGRPGRPARDET</sequence>
<proteinExistence type="predicted"/>
<keyword evidence="1" id="KW-1133">Transmembrane helix</keyword>
<dbReference type="EMBL" id="CP051627">
    <property type="protein sequence ID" value="UPT20172.1"/>
    <property type="molecule type" value="Genomic_DNA"/>
</dbReference>
<feature type="transmembrane region" description="Helical" evidence="1">
    <location>
        <begin position="72"/>
        <end position="96"/>
    </location>
</feature>
<keyword evidence="1" id="KW-0812">Transmembrane</keyword>
<reference evidence="2 3" key="1">
    <citation type="submission" date="2020-04" db="EMBL/GenBank/DDBJ databases">
        <title>Thermobifida alba genome sequencing and assembly.</title>
        <authorList>
            <person name="Luzics S."/>
            <person name="Horvath B."/>
            <person name="Nagy I."/>
            <person name="Toth A."/>
            <person name="Nagy I."/>
            <person name="Kukolya J."/>
        </authorList>
    </citation>
    <scope>NUCLEOTIDE SEQUENCE [LARGE SCALE GENOMIC DNA]</scope>
    <source>
        <strain evidence="2 3">DSM 43795</strain>
    </source>
</reference>
<evidence type="ECO:0000313" key="3">
    <source>
        <dbReference type="Proteomes" id="UP000832041"/>
    </source>
</evidence>
<organism evidence="2 3">
    <name type="scientific">Thermobifida alba</name>
    <name type="common">Thermomonospora alba</name>
    <dbReference type="NCBI Taxonomy" id="53522"/>
    <lineage>
        <taxon>Bacteria</taxon>
        <taxon>Bacillati</taxon>
        <taxon>Actinomycetota</taxon>
        <taxon>Actinomycetes</taxon>
        <taxon>Streptosporangiales</taxon>
        <taxon>Nocardiopsidaceae</taxon>
        <taxon>Thermobifida</taxon>
    </lineage>
</organism>
<evidence type="ECO:0000313" key="2">
    <source>
        <dbReference type="EMBL" id="UPT20172.1"/>
    </source>
</evidence>
<protein>
    <submittedName>
        <fullName evidence="2">Uncharacterized protein</fullName>
    </submittedName>
</protein>
<evidence type="ECO:0000256" key="1">
    <source>
        <dbReference type="SAM" id="Phobius"/>
    </source>
</evidence>
<keyword evidence="3" id="KW-1185">Reference proteome</keyword>
<feature type="transmembrane region" description="Helical" evidence="1">
    <location>
        <begin position="26"/>
        <end position="52"/>
    </location>
</feature>
<gene>
    <name evidence="2" type="ORF">FOF52_03640</name>
</gene>
<name>A0ABY4KXK8_THEAE</name>
<dbReference type="RefSeq" id="WP_248592423.1">
    <property type="nucleotide sequence ID" value="NZ_BAABEB010000012.1"/>
</dbReference>
<dbReference type="Proteomes" id="UP000832041">
    <property type="component" value="Chromosome"/>
</dbReference>
<keyword evidence="1" id="KW-0472">Membrane</keyword>